<evidence type="ECO:0000256" key="5">
    <source>
        <dbReference type="ARBA" id="ARBA00023163"/>
    </source>
</evidence>
<dbReference type="PROSITE" id="PS00463">
    <property type="entry name" value="ZN2_CY6_FUNGAL_1"/>
    <property type="match status" value="1"/>
</dbReference>
<evidence type="ECO:0000256" key="1">
    <source>
        <dbReference type="ARBA" id="ARBA00004123"/>
    </source>
</evidence>
<dbReference type="PANTHER" id="PTHR47338:SF9">
    <property type="entry name" value="ZN(II)2CYS6 TRANSCRIPTION FACTOR (EUROFUNG)"/>
    <property type="match status" value="1"/>
</dbReference>
<dbReference type="SUPFAM" id="SSF57701">
    <property type="entry name" value="Zn2/Cys6 DNA-binding domain"/>
    <property type="match status" value="1"/>
</dbReference>
<dbReference type="CDD" id="cd12148">
    <property type="entry name" value="fungal_TF_MHR"/>
    <property type="match status" value="1"/>
</dbReference>
<dbReference type="Proteomes" id="UP000234254">
    <property type="component" value="Unassembled WGS sequence"/>
</dbReference>
<dbReference type="InterPro" id="IPR007219">
    <property type="entry name" value="XnlR_reg_dom"/>
</dbReference>
<evidence type="ECO:0000256" key="7">
    <source>
        <dbReference type="SAM" id="MobiDB-lite"/>
    </source>
</evidence>
<sequence length="664" mass="74147">MSADEPRPSKRARQACDPCRRKKSRCPGEKPECSYCQRLGQQCVYSQSDFGDFRGSSDMVESRLTEQARRLESLEGRIEELLGCLSAKQEPTLATASLELRACSITSNETQADTISTMAAHLYLRCCNYQPLPLFHPEGFVESITSRDSELVLAIQAISLRFAAGPAAAGVALRGHATRARSLVMERVNYGRLEVSSLQTLCLLALYEFSTGNITQAGLTLNMATYLAQRVNLAGEVLGNIHTETDEKRRCLWSIELLKNIQGDGIQTHRLKSGVLTPFDTRSGLSSSHEPVAIPQYPGVTSPQEDLGLFPYTIQLTEVWALAMNYAATRVDPASPPPWFSRSDYSIVTYWHTDFDSRVPLKFRYHANRFHSHSLAELEQRRDFWGPWLFLQFVYLAIPCLLNHPFLLSMRLRSFRHTMPLTFLRQSFEAITACTAWVLHLIDLIDHKGFEVFDPTIGACVVVVATIHLQHSFVEDQDLRDKAKSGYEKCVRFLQTLATRWPHLENMSHKLHQLRESISRNPENRTWSIDAPLLWELLVYDHASQSPPSSSAPKSLFGNSLLNSSTRPAASRMMTPGPEFPLVGSAGISGHQTVARDLDAYPPDLVTTPPATGFAAALGDPSTLSGEFHSLVGDPLDGIVHENLFLAPESYGRAIEDWWNLASL</sequence>
<accession>A0A2I1DDI7</accession>
<dbReference type="InterPro" id="IPR001138">
    <property type="entry name" value="Zn2Cys6_DnaBD"/>
</dbReference>
<dbReference type="PANTHER" id="PTHR47338">
    <property type="entry name" value="ZN(II)2CYS6 TRANSCRIPTION FACTOR (EUROFUNG)-RELATED"/>
    <property type="match status" value="1"/>
</dbReference>
<keyword evidence="6" id="KW-0539">Nucleus</keyword>
<keyword evidence="2" id="KW-0479">Metal-binding</keyword>
<comment type="subcellular location">
    <subcellularLocation>
        <location evidence="1">Nucleus</location>
    </subcellularLocation>
</comment>
<reference evidence="9" key="1">
    <citation type="submission" date="2016-12" db="EMBL/GenBank/DDBJ databases">
        <title>The genomes of Aspergillus section Nigri reveals drivers in fungal speciation.</title>
        <authorList>
            <consortium name="DOE Joint Genome Institute"/>
            <person name="Vesth T.C."/>
            <person name="Nybo J."/>
            <person name="Theobald S."/>
            <person name="Brandl J."/>
            <person name="Frisvad J.C."/>
            <person name="Nielsen K.F."/>
            <person name="Lyhne E.K."/>
            <person name="Kogle M.E."/>
            <person name="Kuo A."/>
            <person name="Riley R."/>
            <person name="Clum A."/>
            <person name="Nolan M."/>
            <person name="Lipzen A."/>
            <person name="Salamov A."/>
            <person name="Henrissat B."/>
            <person name="Wiebenga A."/>
            <person name="De vries R.P."/>
            <person name="Grigoriev I.V."/>
            <person name="Mortensen U.H."/>
            <person name="Andersen M.R."/>
            <person name="Baker S.E."/>
        </authorList>
    </citation>
    <scope>NUCLEOTIDE SEQUENCE</scope>
    <source>
        <strain evidence="9">IBT 28561</strain>
    </source>
</reference>
<keyword evidence="10" id="KW-1185">Reference proteome</keyword>
<dbReference type="SMART" id="SM00066">
    <property type="entry name" value="GAL4"/>
    <property type="match status" value="1"/>
</dbReference>
<dbReference type="AlphaFoldDB" id="A0A2I1DDI7"/>
<dbReference type="GO" id="GO:0006351">
    <property type="term" value="P:DNA-templated transcription"/>
    <property type="evidence" value="ECO:0007669"/>
    <property type="project" value="InterPro"/>
</dbReference>
<evidence type="ECO:0000256" key="4">
    <source>
        <dbReference type="ARBA" id="ARBA00023125"/>
    </source>
</evidence>
<dbReference type="GO" id="GO:0000981">
    <property type="term" value="F:DNA-binding transcription factor activity, RNA polymerase II-specific"/>
    <property type="evidence" value="ECO:0007669"/>
    <property type="project" value="InterPro"/>
</dbReference>
<keyword evidence="4" id="KW-0238">DNA-binding</keyword>
<dbReference type="GeneID" id="36547256"/>
<dbReference type="GO" id="GO:0003677">
    <property type="term" value="F:DNA binding"/>
    <property type="evidence" value="ECO:0007669"/>
    <property type="project" value="UniProtKB-KW"/>
</dbReference>
<evidence type="ECO:0000256" key="3">
    <source>
        <dbReference type="ARBA" id="ARBA00023015"/>
    </source>
</evidence>
<dbReference type="VEuPathDB" id="FungiDB:P168DRAFT_314058"/>
<dbReference type="Pfam" id="PF00172">
    <property type="entry name" value="Zn_clus"/>
    <property type="match status" value="1"/>
</dbReference>
<dbReference type="InterPro" id="IPR036864">
    <property type="entry name" value="Zn2-C6_fun-type_DNA-bd_sf"/>
</dbReference>
<dbReference type="GO" id="GO:0009893">
    <property type="term" value="P:positive regulation of metabolic process"/>
    <property type="evidence" value="ECO:0007669"/>
    <property type="project" value="UniProtKB-ARBA"/>
</dbReference>
<dbReference type="CDD" id="cd00067">
    <property type="entry name" value="GAL4"/>
    <property type="match status" value="1"/>
</dbReference>
<dbReference type="InterPro" id="IPR050815">
    <property type="entry name" value="TF_fung"/>
</dbReference>
<feature type="domain" description="Zn(2)-C6 fungal-type" evidence="8">
    <location>
        <begin position="15"/>
        <end position="45"/>
    </location>
</feature>
<comment type="caution">
    <text evidence="9">The sequence shown here is derived from an EMBL/GenBank/DDBJ whole genome shotgun (WGS) entry which is preliminary data.</text>
</comment>
<dbReference type="PROSITE" id="PS50048">
    <property type="entry name" value="ZN2_CY6_FUNGAL_2"/>
    <property type="match status" value="1"/>
</dbReference>
<dbReference type="RefSeq" id="XP_024696520.1">
    <property type="nucleotide sequence ID" value="XM_024839732.1"/>
</dbReference>
<dbReference type="Gene3D" id="4.10.240.10">
    <property type="entry name" value="Zn(2)-C6 fungal-type DNA-binding domain"/>
    <property type="match status" value="1"/>
</dbReference>
<keyword evidence="3" id="KW-0805">Transcription regulation</keyword>
<gene>
    <name evidence="9" type="ORF">P168DRAFT_314058</name>
</gene>
<evidence type="ECO:0000256" key="6">
    <source>
        <dbReference type="ARBA" id="ARBA00023242"/>
    </source>
</evidence>
<dbReference type="GO" id="GO:0005634">
    <property type="term" value="C:nucleus"/>
    <property type="evidence" value="ECO:0007669"/>
    <property type="project" value="UniProtKB-SubCell"/>
</dbReference>
<feature type="region of interest" description="Disordered" evidence="7">
    <location>
        <begin position="1"/>
        <end position="29"/>
    </location>
</feature>
<evidence type="ECO:0000256" key="2">
    <source>
        <dbReference type="ARBA" id="ARBA00022723"/>
    </source>
</evidence>
<dbReference type="Pfam" id="PF04082">
    <property type="entry name" value="Fungal_trans"/>
    <property type="match status" value="1"/>
</dbReference>
<organism evidence="9 10">
    <name type="scientific">Aspergillus campestris (strain IBT 28561)</name>
    <dbReference type="NCBI Taxonomy" id="1392248"/>
    <lineage>
        <taxon>Eukaryota</taxon>
        <taxon>Fungi</taxon>
        <taxon>Dikarya</taxon>
        <taxon>Ascomycota</taxon>
        <taxon>Pezizomycotina</taxon>
        <taxon>Eurotiomycetes</taxon>
        <taxon>Eurotiomycetidae</taxon>
        <taxon>Eurotiales</taxon>
        <taxon>Aspergillaceae</taxon>
        <taxon>Aspergillus</taxon>
        <taxon>Aspergillus subgen. Circumdati</taxon>
    </lineage>
</organism>
<name>A0A2I1DDI7_ASPC2</name>
<evidence type="ECO:0000313" key="9">
    <source>
        <dbReference type="EMBL" id="PKY07926.1"/>
    </source>
</evidence>
<evidence type="ECO:0000313" key="10">
    <source>
        <dbReference type="Proteomes" id="UP000234254"/>
    </source>
</evidence>
<keyword evidence="5" id="KW-0804">Transcription</keyword>
<dbReference type="EMBL" id="MSFM01000001">
    <property type="protein sequence ID" value="PKY07926.1"/>
    <property type="molecule type" value="Genomic_DNA"/>
</dbReference>
<proteinExistence type="predicted"/>
<dbReference type="OrthoDB" id="2943660at2759"/>
<evidence type="ECO:0000259" key="8">
    <source>
        <dbReference type="PROSITE" id="PS50048"/>
    </source>
</evidence>
<dbReference type="GO" id="GO:0008270">
    <property type="term" value="F:zinc ion binding"/>
    <property type="evidence" value="ECO:0007669"/>
    <property type="project" value="InterPro"/>
</dbReference>
<protein>
    <submittedName>
        <fullName evidence="9">Zn(II)2Cys6 transcription factor</fullName>
    </submittedName>
</protein>